<name>A0A7D9IUY9_PARCT</name>
<comment type="caution">
    <text evidence="1">The sequence shown here is derived from an EMBL/GenBank/DDBJ whole genome shotgun (WGS) entry which is preliminary data.</text>
</comment>
<sequence>MILEELVGTLVSLGSSLVTQVPRISRENLQRHYWLIFEQSSEDKEQQQGLIHREYEPHEPADVPYYEELNVPVLTNTESRSNRGVCESLRRSFQVNFVLLLAVVLLGLVAIALVYVDLSTTNSCFEWQHFNHSIPSSKKALKTMGASLTALPLYLWFPVSAAMLWGLKEFKENYLSCLFVSCFMLIIRIVCRAVLFDQVTTSTKYRLVDNSLFVFTILLSIYLAARQFKQVNPTSDSLCHIFFCLSFAFLASIVLSYIYTSIIAEQFKETQNKIKKAMIAALTPGMVLLPTAIAKYLVLRRSSELIPADKAFVMCYFIRGGAIGLYRTMQSDFQNIWLFTGFSLLHGVSNVLSKAALNLRIKMWKCFIGCANKTRCGATLEVLPADTPRIRRFNADLEIQNILSEYTTVILSQAYLVLYLVTNFNVVHPWEIIKGSLVRICISTAIDFVFNIISVFIQVHFYDIPLRRVWFKYWKRHVIANSLVIICMVSYFGRPLAGVFEAREDRSLEYKLRNCTSLI</sequence>
<protein>
    <submittedName>
        <fullName evidence="1">Uncharacterized protein</fullName>
    </submittedName>
</protein>
<dbReference type="OrthoDB" id="5983751at2759"/>
<reference evidence="1" key="1">
    <citation type="submission" date="2020-04" db="EMBL/GenBank/DDBJ databases">
        <authorList>
            <person name="Alioto T."/>
            <person name="Alioto T."/>
            <person name="Gomez Garrido J."/>
        </authorList>
    </citation>
    <scope>NUCLEOTIDE SEQUENCE</scope>
    <source>
        <strain evidence="1">A484AB</strain>
    </source>
</reference>
<proteinExistence type="predicted"/>
<gene>
    <name evidence="1" type="ORF">PACLA_8A033558</name>
</gene>
<evidence type="ECO:0000313" key="2">
    <source>
        <dbReference type="Proteomes" id="UP001152795"/>
    </source>
</evidence>
<evidence type="ECO:0000313" key="1">
    <source>
        <dbReference type="EMBL" id="CAB4019319.1"/>
    </source>
</evidence>
<keyword evidence="2" id="KW-1185">Reference proteome</keyword>
<dbReference type="EMBL" id="CACRXK020010403">
    <property type="protein sequence ID" value="CAB4019319.1"/>
    <property type="molecule type" value="Genomic_DNA"/>
</dbReference>
<organism evidence="1 2">
    <name type="scientific">Paramuricea clavata</name>
    <name type="common">Red gorgonian</name>
    <name type="synonym">Violescent sea-whip</name>
    <dbReference type="NCBI Taxonomy" id="317549"/>
    <lineage>
        <taxon>Eukaryota</taxon>
        <taxon>Metazoa</taxon>
        <taxon>Cnidaria</taxon>
        <taxon>Anthozoa</taxon>
        <taxon>Octocorallia</taxon>
        <taxon>Malacalcyonacea</taxon>
        <taxon>Plexauridae</taxon>
        <taxon>Paramuricea</taxon>
    </lineage>
</organism>
<accession>A0A7D9IUY9</accession>
<dbReference type="Proteomes" id="UP001152795">
    <property type="component" value="Unassembled WGS sequence"/>
</dbReference>
<dbReference type="AlphaFoldDB" id="A0A7D9IUY9"/>